<dbReference type="AlphaFoldDB" id="A0A7J6W1H1"/>
<accession>A0A7J6W1H1</accession>
<dbReference type="OrthoDB" id="1727818at2759"/>
<dbReference type="Proteomes" id="UP000554482">
    <property type="component" value="Unassembled WGS sequence"/>
</dbReference>
<feature type="domain" description="Reverse transcriptase zinc-binding" evidence="1">
    <location>
        <begin position="2"/>
        <end position="39"/>
    </location>
</feature>
<evidence type="ECO:0000313" key="3">
    <source>
        <dbReference type="Proteomes" id="UP000554482"/>
    </source>
</evidence>
<gene>
    <name evidence="2" type="ORF">FRX31_019183</name>
</gene>
<dbReference type="InterPro" id="IPR026960">
    <property type="entry name" value="RVT-Znf"/>
</dbReference>
<organism evidence="2 3">
    <name type="scientific">Thalictrum thalictroides</name>
    <name type="common">Rue-anemone</name>
    <name type="synonym">Anemone thalictroides</name>
    <dbReference type="NCBI Taxonomy" id="46969"/>
    <lineage>
        <taxon>Eukaryota</taxon>
        <taxon>Viridiplantae</taxon>
        <taxon>Streptophyta</taxon>
        <taxon>Embryophyta</taxon>
        <taxon>Tracheophyta</taxon>
        <taxon>Spermatophyta</taxon>
        <taxon>Magnoliopsida</taxon>
        <taxon>Ranunculales</taxon>
        <taxon>Ranunculaceae</taxon>
        <taxon>Thalictroideae</taxon>
        <taxon>Thalictrum</taxon>
    </lineage>
</organism>
<sequence>MENLIARGMQITPSCCLCNGSEETMGHLFLHCSFVGSIWEDVLSPLRSHGLSMSNFITVEALLNAWPRARGTEFGLKVGKLAPYAVIWSVWRARNDSIFRNRTRTAEQVRKEVMAFLWNWMANDDQRGDHHFRELLLDWVSLIQGIG</sequence>
<dbReference type="Pfam" id="PF13966">
    <property type="entry name" value="zf-RVT"/>
    <property type="match status" value="1"/>
</dbReference>
<protein>
    <recommendedName>
        <fullName evidence="1">Reverse transcriptase zinc-binding domain-containing protein</fullName>
    </recommendedName>
</protein>
<comment type="caution">
    <text evidence="2">The sequence shown here is derived from an EMBL/GenBank/DDBJ whole genome shotgun (WGS) entry which is preliminary data.</text>
</comment>
<dbReference type="EMBL" id="JABWDY010023037">
    <property type="protein sequence ID" value="KAF5191236.1"/>
    <property type="molecule type" value="Genomic_DNA"/>
</dbReference>
<reference evidence="2 3" key="1">
    <citation type="submission" date="2020-06" db="EMBL/GenBank/DDBJ databases">
        <title>Transcriptomic and genomic resources for Thalictrum thalictroides and T. hernandezii: Facilitating candidate gene discovery in an emerging model plant lineage.</title>
        <authorList>
            <person name="Arias T."/>
            <person name="Riano-Pachon D.M."/>
            <person name="Di Stilio V.S."/>
        </authorList>
    </citation>
    <scope>NUCLEOTIDE SEQUENCE [LARGE SCALE GENOMIC DNA]</scope>
    <source>
        <strain evidence="3">cv. WT478/WT964</strain>
        <tissue evidence="2">Leaves</tissue>
    </source>
</reference>
<evidence type="ECO:0000259" key="1">
    <source>
        <dbReference type="Pfam" id="PF13966"/>
    </source>
</evidence>
<name>A0A7J6W1H1_THATH</name>
<keyword evidence="3" id="KW-1185">Reference proteome</keyword>
<proteinExistence type="predicted"/>
<evidence type="ECO:0000313" key="2">
    <source>
        <dbReference type="EMBL" id="KAF5191236.1"/>
    </source>
</evidence>